<evidence type="ECO:0000256" key="1">
    <source>
        <dbReference type="SAM" id="MobiDB-lite"/>
    </source>
</evidence>
<comment type="caution">
    <text evidence="2">The sequence shown here is derived from an EMBL/GenBank/DDBJ whole genome shotgun (WGS) entry which is preliminary data.</text>
</comment>
<name>A0A8T0PAS9_PANVG</name>
<feature type="region of interest" description="Disordered" evidence="1">
    <location>
        <begin position="16"/>
        <end position="124"/>
    </location>
</feature>
<dbReference type="Proteomes" id="UP000823388">
    <property type="component" value="Chromosome 8N"/>
</dbReference>
<dbReference type="AlphaFoldDB" id="A0A8T0PAS9"/>
<reference evidence="2" key="1">
    <citation type="submission" date="2020-05" db="EMBL/GenBank/DDBJ databases">
        <title>WGS assembly of Panicum virgatum.</title>
        <authorList>
            <person name="Lovell J.T."/>
            <person name="Jenkins J."/>
            <person name="Shu S."/>
            <person name="Juenger T.E."/>
            <person name="Schmutz J."/>
        </authorList>
    </citation>
    <scope>NUCLEOTIDE SEQUENCE</scope>
    <source>
        <strain evidence="2">AP13</strain>
    </source>
</reference>
<keyword evidence="3" id="KW-1185">Reference proteome</keyword>
<proteinExistence type="predicted"/>
<gene>
    <name evidence="2" type="ORF">PVAP13_8NG227201</name>
</gene>
<accession>A0A8T0PAS9</accession>
<feature type="compositionally biased region" description="Gly residues" evidence="1">
    <location>
        <begin position="45"/>
        <end position="60"/>
    </location>
</feature>
<organism evidence="2 3">
    <name type="scientific">Panicum virgatum</name>
    <name type="common">Blackwell switchgrass</name>
    <dbReference type="NCBI Taxonomy" id="38727"/>
    <lineage>
        <taxon>Eukaryota</taxon>
        <taxon>Viridiplantae</taxon>
        <taxon>Streptophyta</taxon>
        <taxon>Embryophyta</taxon>
        <taxon>Tracheophyta</taxon>
        <taxon>Spermatophyta</taxon>
        <taxon>Magnoliopsida</taxon>
        <taxon>Liliopsida</taxon>
        <taxon>Poales</taxon>
        <taxon>Poaceae</taxon>
        <taxon>PACMAD clade</taxon>
        <taxon>Panicoideae</taxon>
        <taxon>Panicodae</taxon>
        <taxon>Paniceae</taxon>
        <taxon>Panicinae</taxon>
        <taxon>Panicum</taxon>
        <taxon>Panicum sect. Hiantes</taxon>
    </lineage>
</organism>
<feature type="compositionally biased region" description="Acidic residues" evidence="1">
    <location>
        <begin position="82"/>
        <end position="109"/>
    </location>
</feature>
<sequence>MPGGGKIGFLSALYRSSGGEQEAPEGSSAAGGSNVSEGSRRHWGRGPGRTRGGKTGGGYQGRTRRSRRERTPPDLTAAAAAAEEEEEEEREQEEPRQEEEDQEEEEEAAGDTRAVWLRGPSQLP</sequence>
<dbReference type="EMBL" id="CM029052">
    <property type="protein sequence ID" value="KAG2557769.1"/>
    <property type="molecule type" value="Genomic_DNA"/>
</dbReference>
<evidence type="ECO:0000313" key="3">
    <source>
        <dbReference type="Proteomes" id="UP000823388"/>
    </source>
</evidence>
<protein>
    <submittedName>
        <fullName evidence="2">Uncharacterized protein</fullName>
    </submittedName>
</protein>
<evidence type="ECO:0000313" key="2">
    <source>
        <dbReference type="EMBL" id="KAG2557769.1"/>
    </source>
</evidence>